<feature type="compositionally biased region" description="Low complexity" evidence="1">
    <location>
        <begin position="22"/>
        <end position="41"/>
    </location>
</feature>
<feature type="region of interest" description="Disordered" evidence="1">
    <location>
        <begin position="319"/>
        <end position="356"/>
    </location>
</feature>
<dbReference type="HOGENOM" id="CLU_593166_0_0_1"/>
<dbReference type="InParanoid" id="J4H4H2"/>
<feature type="compositionally biased region" description="Acidic residues" evidence="1">
    <location>
        <begin position="57"/>
        <end position="66"/>
    </location>
</feature>
<dbReference type="AlphaFoldDB" id="J4H4H2"/>
<feature type="compositionally biased region" description="Polar residues" evidence="1">
    <location>
        <begin position="74"/>
        <end position="83"/>
    </location>
</feature>
<evidence type="ECO:0000313" key="2">
    <source>
        <dbReference type="EMBL" id="CCM04989.1"/>
    </source>
</evidence>
<dbReference type="RefSeq" id="XP_012184272.1">
    <property type="nucleotide sequence ID" value="XM_012328882.1"/>
</dbReference>
<proteinExistence type="predicted"/>
<accession>J4H4H2</accession>
<protein>
    <submittedName>
        <fullName evidence="2">Uncharacterized protein</fullName>
    </submittedName>
</protein>
<organism evidence="2 3">
    <name type="scientific">Fibroporia radiculosa</name>
    <dbReference type="NCBI Taxonomy" id="599839"/>
    <lineage>
        <taxon>Eukaryota</taxon>
        <taxon>Fungi</taxon>
        <taxon>Dikarya</taxon>
        <taxon>Basidiomycota</taxon>
        <taxon>Agaricomycotina</taxon>
        <taxon>Agaricomycetes</taxon>
        <taxon>Polyporales</taxon>
        <taxon>Fibroporiaceae</taxon>
        <taxon>Fibroporia</taxon>
    </lineage>
</organism>
<evidence type="ECO:0000256" key="1">
    <source>
        <dbReference type="SAM" id="MobiDB-lite"/>
    </source>
</evidence>
<sequence length="461" mass="52537">MLDFKGSVSKSTEDDEEGPISGGIISFIDSFSSNRSWSSASPLEATPSRRPKLHPDDFDEREESSNPDELLLPQTPQSRTLSTKDIVGRRRGSTAGGGTPWRALFSSNKDAPPQLYSTSWLLKQSRLPVASNDCFGRETRVYDDHQRRKVQSDPDASTLGVLSPALFTESLTTSHVRGWRASTRRFDGYIRSTEKTIEPRKLLHESGTNNVYGSLIRSSRSRSVDCSPERSYDWRYTRYPNSRQKDDRSEIMDRTYTRLPYRFTRSTYDLADSLPTMVDRDRPLTTAKNDLARLSSFEQVELSSRSRSRYLFRTSLDHSDEEMQNRRGPKRGINRIARERGSKARRPSSLPDNSKYETILPQVNPYVPSLLNPNRPGYLPLTCPVKRVRSSYDRQAFVQRSRLLCHAGKCGPCWQCKHTSPAKAAWLSNLWDRSLPDTSNSTEWSLDADGDASMYDETETF</sequence>
<dbReference type="Proteomes" id="UP000006352">
    <property type="component" value="Unassembled WGS sequence"/>
</dbReference>
<dbReference type="GeneID" id="24099900"/>
<keyword evidence="3" id="KW-1185">Reference proteome</keyword>
<gene>
    <name evidence="2" type="ORF">FIBRA_07187</name>
</gene>
<reference evidence="2 3" key="1">
    <citation type="journal article" date="2012" name="Appl. Environ. Microbiol.">
        <title>Short-read sequencing for genomic analysis of the brown rot fungus Fibroporia radiculosa.</title>
        <authorList>
            <person name="Tang J.D."/>
            <person name="Perkins A.D."/>
            <person name="Sonstegard T.S."/>
            <person name="Schroeder S.G."/>
            <person name="Burgess S.C."/>
            <person name="Diehl S.V."/>
        </authorList>
    </citation>
    <scope>NUCLEOTIDE SEQUENCE [LARGE SCALE GENOMIC DNA]</scope>
    <source>
        <strain evidence="2 3">TFFH 294</strain>
    </source>
</reference>
<dbReference type="EMBL" id="HE797175">
    <property type="protein sequence ID" value="CCM04989.1"/>
    <property type="molecule type" value="Genomic_DNA"/>
</dbReference>
<name>J4H4H2_9APHY</name>
<feature type="region of interest" description="Disordered" evidence="1">
    <location>
        <begin position="1"/>
        <end position="108"/>
    </location>
</feature>
<evidence type="ECO:0000313" key="3">
    <source>
        <dbReference type="Proteomes" id="UP000006352"/>
    </source>
</evidence>